<name>A0ACB7PFN3_9PEZI</name>
<reference evidence="1 2" key="1">
    <citation type="journal article" date="2021" name="Nat. Commun.">
        <title>Genetic determinants of endophytism in the Arabidopsis root mycobiome.</title>
        <authorList>
            <person name="Mesny F."/>
            <person name="Miyauchi S."/>
            <person name="Thiergart T."/>
            <person name="Pickel B."/>
            <person name="Atanasova L."/>
            <person name="Karlsson M."/>
            <person name="Huettel B."/>
            <person name="Barry K.W."/>
            <person name="Haridas S."/>
            <person name="Chen C."/>
            <person name="Bauer D."/>
            <person name="Andreopoulos W."/>
            <person name="Pangilinan J."/>
            <person name="LaButti K."/>
            <person name="Riley R."/>
            <person name="Lipzen A."/>
            <person name="Clum A."/>
            <person name="Drula E."/>
            <person name="Henrissat B."/>
            <person name="Kohler A."/>
            <person name="Grigoriev I.V."/>
            <person name="Martin F.M."/>
            <person name="Hacquard S."/>
        </authorList>
    </citation>
    <scope>NUCLEOTIDE SEQUENCE [LARGE SCALE GENOMIC DNA]</scope>
    <source>
        <strain evidence="1 2">MPI-SDFR-AT-0079</strain>
    </source>
</reference>
<dbReference type="EMBL" id="JAGIZQ010000002">
    <property type="protein sequence ID" value="KAH6640636.1"/>
    <property type="molecule type" value="Genomic_DNA"/>
</dbReference>
<accession>A0ACB7PFN3</accession>
<proteinExistence type="predicted"/>
<organism evidence="1 2">
    <name type="scientific">Chaetomium tenue</name>
    <dbReference type="NCBI Taxonomy" id="1854479"/>
    <lineage>
        <taxon>Eukaryota</taxon>
        <taxon>Fungi</taxon>
        <taxon>Dikarya</taxon>
        <taxon>Ascomycota</taxon>
        <taxon>Pezizomycotina</taxon>
        <taxon>Sordariomycetes</taxon>
        <taxon>Sordariomycetidae</taxon>
        <taxon>Sordariales</taxon>
        <taxon>Chaetomiaceae</taxon>
        <taxon>Chaetomium</taxon>
    </lineage>
</organism>
<sequence length="1131" mass="124539">MEPQRRRRRPAVSCILCRRRKIRCDRQTPCSNCTKSKNATCIYRDDPRAPRRQNSSEAAQLNKPEAALSGAPLTPSTGDFAGEQELAEPLNSEPSRPTTTDAVTSSRKYTICQRAYGIRQAAKERAAAEQAASAATSSPSANTPVSTYHKNSRVETKTINFAGNFYFHSEHRLAGHPKAVTRSVTHKTRYFGQSHWVNAVGLLNDMFDVIEGHLRDDNASKALEIEKRCKALGRLIKSRRAPPWPCPPSSTLPARAISDALIDCYLNSSETVLRVLHIPSFRRDYEAVWDPNNSNPDPAFLVQLKLVLAIGATTFDSTFSLRPCAMKWTYEGQTWLSAPEFKSRLGLPALQSSILLLLAREATGVGEDMVWATIGTTLRLAMYMGLHRDPEGLGPKSTTPLVAEMRRRLWNTILELTLQSSLNSGGPPLVNIDDFDTDPPGNFDDDQLTSHGGEMPVPKPYDQFTQSTMAISLRSLFPQRLAIVKSLNDLSSTGAYPDALKLDADLREGYKTLTRTLQACKTPTRGPSDLELRVVDLLLRRYFLALHIPFFACALQETSFAFSRRVVVESALRLWRAVFPVPLSLTDDAKAEWDPLQRIAVSGSGFFRIVAIQGFVAIAIELKALLKEEESFGLGPVELRPDLLAALQDYKVWSWWSMETGETNTKGYLVACMIYAQVDAMRRGLSHEDTVAYVVKSAEDAEEKCLALFEQIEASTRETHEAVNSALDETLGGPLDLSPDFGVEGWDYMTPASASALAPAPSHHGPQPSPSSPATTLPLLPITPLFPPGPNVIFAHSSFFSRFTPAGTYPELPTPARVREQALRLGLVSADAQDDAQAGAKLVPFPELGLLVKYGPERVAGDGYAPYGGSGGGVGVSAAEGKAMSLARRTLLDLGVPAGRVPVPEVFGWRRDVETGERFVYMDLPEGEVLEDRWAGLSEVEREGVCTQLREVVAEWRRLRLGGVGFVGDVDNGPLQDEVFHRCELAGAPPAGPFPTATAFHDYFVAMAVTVSRNRHAGAGDGQLRYTPHHLFPDDVPVVFTHGSLHPRNIIISAGPKPRVVSILGWEQAGWYPAYWELCKARAECSRRGRLGGWESKYLSWILDTDALNSEMRGWNVTALCQYWDYFVGLM</sequence>
<evidence type="ECO:0000313" key="1">
    <source>
        <dbReference type="EMBL" id="KAH6640636.1"/>
    </source>
</evidence>
<gene>
    <name evidence="1" type="ORF">F5144DRAFT_505141</name>
</gene>
<protein>
    <submittedName>
        <fullName evidence="1">Uncharacterized protein</fullName>
    </submittedName>
</protein>
<keyword evidence="2" id="KW-1185">Reference proteome</keyword>
<dbReference type="Proteomes" id="UP000724584">
    <property type="component" value="Unassembled WGS sequence"/>
</dbReference>
<evidence type="ECO:0000313" key="2">
    <source>
        <dbReference type="Proteomes" id="UP000724584"/>
    </source>
</evidence>
<comment type="caution">
    <text evidence="1">The sequence shown here is derived from an EMBL/GenBank/DDBJ whole genome shotgun (WGS) entry which is preliminary data.</text>
</comment>